<sequence length="170" mass="19685">MTIDSHRNDTTATVAATNVPTMSRTSASQEMAPMEKPKKFTSVDFKRWHHKMFVNLTTLCFPKFTSKEAPEVPEGTSDQEKFVIMEAWKHSDFLCRNYILSGLQDYLYNVYSGTKMGEKLWGALEKKYKIEDADTKKFFVVRFLEYKIIDNKSIVSQVQELQVIIHDLLA</sequence>
<dbReference type="PANTHER" id="PTHR47592">
    <property type="entry name" value="PBF68 PROTEIN"/>
    <property type="match status" value="1"/>
</dbReference>
<accession>A0A2G3AIR1</accession>
<evidence type="ECO:0000313" key="2">
    <source>
        <dbReference type="Proteomes" id="UP000222542"/>
    </source>
</evidence>
<keyword evidence="2" id="KW-1185">Reference proteome</keyword>
<evidence type="ECO:0000313" key="1">
    <source>
        <dbReference type="EMBL" id="PHT94114.1"/>
    </source>
</evidence>
<comment type="caution">
    <text evidence="1">The sequence shown here is derived from an EMBL/GenBank/DDBJ whole genome shotgun (WGS) entry which is preliminary data.</text>
</comment>
<dbReference type="EMBL" id="AYRZ02000001">
    <property type="protein sequence ID" value="PHT94114.1"/>
    <property type="molecule type" value="Genomic_DNA"/>
</dbReference>
<name>A0A2G3AIR1_CAPAN</name>
<proteinExistence type="predicted"/>
<protein>
    <submittedName>
        <fullName evidence="1">Uncharacterized protein</fullName>
    </submittedName>
</protein>
<dbReference type="PANTHER" id="PTHR47592:SF27">
    <property type="entry name" value="OS08G0421700 PROTEIN"/>
    <property type="match status" value="1"/>
</dbReference>
<dbReference type="Proteomes" id="UP000222542">
    <property type="component" value="Unassembled WGS sequence"/>
</dbReference>
<dbReference type="AlphaFoldDB" id="A0A2G3AIR1"/>
<reference evidence="1 2" key="2">
    <citation type="journal article" date="2017" name="Genome Biol.">
        <title>New reference genome sequences of hot pepper reveal the massive evolution of plant disease-resistance genes by retroduplication.</title>
        <authorList>
            <person name="Kim S."/>
            <person name="Park J."/>
            <person name="Yeom S.I."/>
            <person name="Kim Y.M."/>
            <person name="Seo E."/>
            <person name="Kim K.T."/>
            <person name="Kim M.S."/>
            <person name="Lee J.M."/>
            <person name="Cheong K."/>
            <person name="Shin H.S."/>
            <person name="Kim S.B."/>
            <person name="Han K."/>
            <person name="Lee J."/>
            <person name="Park M."/>
            <person name="Lee H.A."/>
            <person name="Lee H.Y."/>
            <person name="Lee Y."/>
            <person name="Oh S."/>
            <person name="Lee J.H."/>
            <person name="Choi E."/>
            <person name="Choi E."/>
            <person name="Lee S.E."/>
            <person name="Jeon J."/>
            <person name="Kim H."/>
            <person name="Choi G."/>
            <person name="Song H."/>
            <person name="Lee J."/>
            <person name="Lee S.C."/>
            <person name="Kwon J.K."/>
            <person name="Lee H.Y."/>
            <person name="Koo N."/>
            <person name="Hong Y."/>
            <person name="Kim R.W."/>
            <person name="Kang W.H."/>
            <person name="Huh J.H."/>
            <person name="Kang B.C."/>
            <person name="Yang T.J."/>
            <person name="Lee Y.H."/>
            <person name="Bennetzen J.L."/>
            <person name="Choi D."/>
        </authorList>
    </citation>
    <scope>NUCLEOTIDE SEQUENCE [LARGE SCALE GENOMIC DNA]</scope>
    <source>
        <strain evidence="2">cv. CM334</strain>
    </source>
</reference>
<dbReference type="STRING" id="4072.A0A2G3AIR1"/>
<dbReference type="Pfam" id="PF14223">
    <property type="entry name" value="Retrotran_gag_2"/>
    <property type="match status" value="1"/>
</dbReference>
<dbReference type="Gramene" id="PHT94114">
    <property type="protein sequence ID" value="PHT94114"/>
    <property type="gene ID" value="T459_01996"/>
</dbReference>
<organism evidence="1 2">
    <name type="scientific">Capsicum annuum</name>
    <name type="common">Capsicum pepper</name>
    <dbReference type="NCBI Taxonomy" id="4072"/>
    <lineage>
        <taxon>Eukaryota</taxon>
        <taxon>Viridiplantae</taxon>
        <taxon>Streptophyta</taxon>
        <taxon>Embryophyta</taxon>
        <taxon>Tracheophyta</taxon>
        <taxon>Spermatophyta</taxon>
        <taxon>Magnoliopsida</taxon>
        <taxon>eudicotyledons</taxon>
        <taxon>Gunneridae</taxon>
        <taxon>Pentapetalae</taxon>
        <taxon>asterids</taxon>
        <taxon>lamiids</taxon>
        <taxon>Solanales</taxon>
        <taxon>Solanaceae</taxon>
        <taxon>Solanoideae</taxon>
        <taxon>Capsiceae</taxon>
        <taxon>Capsicum</taxon>
    </lineage>
</organism>
<reference evidence="1 2" key="1">
    <citation type="journal article" date="2014" name="Nat. Genet.">
        <title>Genome sequence of the hot pepper provides insights into the evolution of pungency in Capsicum species.</title>
        <authorList>
            <person name="Kim S."/>
            <person name="Park M."/>
            <person name="Yeom S.I."/>
            <person name="Kim Y.M."/>
            <person name="Lee J.M."/>
            <person name="Lee H.A."/>
            <person name="Seo E."/>
            <person name="Choi J."/>
            <person name="Cheong K."/>
            <person name="Kim K.T."/>
            <person name="Jung K."/>
            <person name="Lee G.W."/>
            <person name="Oh S.K."/>
            <person name="Bae C."/>
            <person name="Kim S.B."/>
            <person name="Lee H.Y."/>
            <person name="Kim S.Y."/>
            <person name="Kim M.S."/>
            <person name="Kang B.C."/>
            <person name="Jo Y.D."/>
            <person name="Yang H.B."/>
            <person name="Jeong H.J."/>
            <person name="Kang W.H."/>
            <person name="Kwon J.K."/>
            <person name="Shin C."/>
            <person name="Lim J.Y."/>
            <person name="Park J.H."/>
            <person name="Huh J.H."/>
            <person name="Kim J.S."/>
            <person name="Kim B.D."/>
            <person name="Cohen O."/>
            <person name="Paran I."/>
            <person name="Suh M.C."/>
            <person name="Lee S.B."/>
            <person name="Kim Y.K."/>
            <person name="Shin Y."/>
            <person name="Noh S.J."/>
            <person name="Park J."/>
            <person name="Seo Y.S."/>
            <person name="Kwon S.Y."/>
            <person name="Kim H.A."/>
            <person name="Park J.M."/>
            <person name="Kim H.J."/>
            <person name="Choi S.B."/>
            <person name="Bosland P.W."/>
            <person name="Reeves G."/>
            <person name="Jo S.H."/>
            <person name="Lee B.W."/>
            <person name="Cho H.T."/>
            <person name="Choi H.S."/>
            <person name="Lee M.S."/>
            <person name="Yu Y."/>
            <person name="Do Choi Y."/>
            <person name="Park B.S."/>
            <person name="van Deynze A."/>
            <person name="Ashrafi H."/>
            <person name="Hill T."/>
            <person name="Kim W.T."/>
            <person name="Pai H.S."/>
            <person name="Ahn H.K."/>
            <person name="Yeam I."/>
            <person name="Giovannoni J.J."/>
            <person name="Rose J.K."/>
            <person name="Sorensen I."/>
            <person name="Lee S.J."/>
            <person name="Kim R.W."/>
            <person name="Choi I.Y."/>
            <person name="Choi B.S."/>
            <person name="Lim J.S."/>
            <person name="Lee Y.H."/>
            <person name="Choi D."/>
        </authorList>
    </citation>
    <scope>NUCLEOTIDE SEQUENCE [LARGE SCALE GENOMIC DNA]</scope>
    <source>
        <strain evidence="2">cv. CM334</strain>
    </source>
</reference>
<gene>
    <name evidence="1" type="ORF">T459_01996</name>
</gene>